<comment type="caution">
    <text evidence="1">The sequence shown here is derived from an EMBL/GenBank/DDBJ whole genome shotgun (WGS) entry which is preliminary data.</text>
</comment>
<protein>
    <submittedName>
        <fullName evidence="1">Uncharacterized protein</fullName>
    </submittedName>
</protein>
<accession>R6WTS8</accession>
<sequence length="116" mass="11834">MIFDQQNMYMDNSLTSNVIANVGGGDAADPLFLVITAPTALATSGTITAALETSDSESFSAKTVVATYTLAASKKGILVAAKLPYGMKAFSRLTVTGASGGKLTAGLTETVPNWPG</sequence>
<dbReference type="Proteomes" id="UP000014937">
    <property type="component" value="Unassembled WGS sequence"/>
</dbReference>
<organism evidence="1 2">
    <name type="scientific">Phascolarctobacterium succinatutens CAG:287</name>
    <dbReference type="NCBI Taxonomy" id="1263101"/>
    <lineage>
        <taxon>Bacteria</taxon>
        <taxon>Bacillati</taxon>
        <taxon>Bacillota</taxon>
        <taxon>Negativicutes</taxon>
        <taxon>Acidaminococcales</taxon>
        <taxon>Acidaminococcaceae</taxon>
        <taxon>Phascolarctobacterium</taxon>
    </lineage>
</organism>
<dbReference type="RefSeq" id="WP_021721003.1">
    <property type="nucleotide sequence ID" value="NZ_FR892819.1"/>
</dbReference>
<reference evidence="1" key="1">
    <citation type="submission" date="2012-11" db="EMBL/GenBank/DDBJ databases">
        <title>Dependencies among metagenomic species, viruses, plasmids and units of genetic variation.</title>
        <authorList>
            <person name="Nielsen H.B."/>
            <person name="Almeida M."/>
            <person name="Juncker A.S."/>
            <person name="Rasmussen S."/>
            <person name="Li J."/>
            <person name="Sunagawa S."/>
            <person name="Plichta D."/>
            <person name="Gautier L."/>
            <person name="Le Chatelier E."/>
            <person name="Peletier E."/>
            <person name="Bonde I."/>
            <person name="Nielsen T."/>
            <person name="Manichanh C."/>
            <person name="Arumugam M."/>
            <person name="Batto J."/>
            <person name="Santos M.B.Q.D."/>
            <person name="Blom N."/>
            <person name="Borruel N."/>
            <person name="Burgdorf K.S."/>
            <person name="Boumezbeur F."/>
            <person name="Casellas F."/>
            <person name="Dore J."/>
            <person name="Guarner F."/>
            <person name="Hansen T."/>
            <person name="Hildebrand F."/>
            <person name="Kaas R.S."/>
            <person name="Kennedy S."/>
            <person name="Kristiansen K."/>
            <person name="Kultima J.R."/>
            <person name="Leonard P."/>
            <person name="Levenez F."/>
            <person name="Lund O."/>
            <person name="Moumen B."/>
            <person name="Le Paslier D."/>
            <person name="Pons N."/>
            <person name="Pedersen O."/>
            <person name="Prifti E."/>
            <person name="Qin J."/>
            <person name="Raes J."/>
            <person name="Tap J."/>
            <person name="Tims S."/>
            <person name="Ussery D.W."/>
            <person name="Yamada T."/>
            <person name="MetaHit consortium"/>
            <person name="Renault P."/>
            <person name="Sicheritz-Ponten T."/>
            <person name="Bork P."/>
            <person name="Wang J."/>
            <person name="Brunak S."/>
            <person name="Ehrlich S.D."/>
        </authorList>
    </citation>
    <scope>NUCLEOTIDE SEQUENCE [LARGE SCALE GENOMIC DNA]</scope>
</reference>
<dbReference type="HOGENOM" id="CLU_2094556_0_0_9"/>
<dbReference type="EMBL" id="CBGL010000029">
    <property type="protein sequence ID" value="CDD10349.1"/>
    <property type="molecule type" value="Genomic_DNA"/>
</dbReference>
<gene>
    <name evidence="1" type="ORF">BN587_01971</name>
</gene>
<name>R6WTS8_9FIRM</name>
<evidence type="ECO:0000313" key="2">
    <source>
        <dbReference type="Proteomes" id="UP000014937"/>
    </source>
</evidence>
<proteinExistence type="predicted"/>
<dbReference type="Gene3D" id="2.60.120.1110">
    <property type="match status" value="1"/>
</dbReference>
<dbReference type="AlphaFoldDB" id="R6WTS8"/>
<evidence type="ECO:0000313" key="1">
    <source>
        <dbReference type="EMBL" id="CDD10349.1"/>
    </source>
</evidence>